<dbReference type="AlphaFoldDB" id="A0AAQ3UUB4"/>
<evidence type="ECO:0000313" key="1">
    <source>
        <dbReference type="EMBL" id="WVZ96607.1"/>
    </source>
</evidence>
<reference evidence="1 2" key="1">
    <citation type="submission" date="2024-02" db="EMBL/GenBank/DDBJ databases">
        <title>High-quality chromosome-scale genome assembly of Pensacola bahiagrass (Paspalum notatum Flugge var. saurae).</title>
        <authorList>
            <person name="Vega J.M."/>
            <person name="Podio M."/>
            <person name="Orjuela J."/>
            <person name="Siena L.A."/>
            <person name="Pessino S.C."/>
            <person name="Combes M.C."/>
            <person name="Mariac C."/>
            <person name="Albertini E."/>
            <person name="Pupilli F."/>
            <person name="Ortiz J.P.A."/>
            <person name="Leblanc O."/>
        </authorList>
    </citation>
    <scope>NUCLEOTIDE SEQUENCE [LARGE SCALE GENOMIC DNA]</scope>
    <source>
        <strain evidence="1">R1</strain>
        <tissue evidence="1">Leaf</tissue>
    </source>
</reference>
<protein>
    <recommendedName>
        <fullName evidence="3">Reverse transcriptase Ty1/copia-type domain-containing protein</fullName>
    </recommendedName>
</protein>
<organism evidence="1 2">
    <name type="scientific">Paspalum notatum var. saurae</name>
    <dbReference type="NCBI Taxonomy" id="547442"/>
    <lineage>
        <taxon>Eukaryota</taxon>
        <taxon>Viridiplantae</taxon>
        <taxon>Streptophyta</taxon>
        <taxon>Embryophyta</taxon>
        <taxon>Tracheophyta</taxon>
        <taxon>Spermatophyta</taxon>
        <taxon>Magnoliopsida</taxon>
        <taxon>Liliopsida</taxon>
        <taxon>Poales</taxon>
        <taxon>Poaceae</taxon>
        <taxon>PACMAD clade</taxon>
        <taxon>Panicoideae</taxon>
        <taxon>Andropogonodae</taxon>
        <taxon>Paspaleae</taxon>
        <taxon>Paspalinae</taxon>
        <taxon>Paspalum</taxon>
    </lineage>
</organism>
<name>A0AAQ3UUB4_PASNO</name>
<sequence>MPNSYRAALADPNWRALWRKNMLPCCATPLGTLCRDLNKLMLPLVNLSSSISSALMVLLSGTRPDRFCVALRSARYRLCWDLQPCCHARHSSHYSLASVVSTVAHSSVGRQECLPPWDPYRDCLLCLAVRFENPVHPGYVCCHNKSLYGLKQSDTSLFAYRRGSDIAYLLVYVDDIVLTA</sequence>
<gene>
    <name evidence="1" type="ORF">U9M48_042223</name>
</gene>
<dbReference type="Proteomes" id="UP001341281">
    <property type="component" value="Chromosome 10"/>
</dbReference>
<keyword evidence="2" id="KW-1185">Reference proteome</keyword>
<evidence type="ECO:0008006" key="3">
    <source>
        <dbReference type="Google" id="ProtNLM"/>
    </source>
</evidence>
<evidence type="ECO:0000313" key="2">
    <source>
        <dbReference type="Proteomes" id="UP001341281"/>
    </source>
</evidence>
<proteinExistence type="predicted"/>
<accession>A0AAQ3UUB4</accession>
<dbReference type="EMBL" id="CP144754">
    <property type="protein sequence ID" value="WVZ96607.1"/>
    <property type="molecule type" value="Genomic_DNA"/>
</dbReference>